<evidence type="ECO:0000313" key="10">
    <source>
        <dbReference type="Proteomes" id="UP000315995"/>
    </source>
</evidence>
<feature type="signal peptide" evidence="7">
    <location>
        <begin position="1"/>
        <end position="24"/>
    </location>
</feature>
<accession>A0A5B8YEA3</accession>
<comment type="similarity">
    <text evidence="1">Belongs to the prespore-cell-inducing factor family.</text>
</comment>
<dbReference type="NCBIfam" id="TIGR02232">
    <property type="entry name" value="myxo_disulf_rpt"/>
    <property type="match status" value="4"/>
</dbReference>
<name>A0A4Y6PXN7_PERCE</name>
<dbReference type="InterPro" id="IPR011936">
    <property type="entry name" value="Myxo_disulph_rpt"/>
</dbReference>
<keyword evidence="4" id="KW-1015">Disulfide bond</keyword>
<dbReference type="EMBL" id="CP041186">
    <property type="protein sequence ID" value="QDG52757.1"/>
    <property type="molecule type" value="Genomic_DNA"/>
</dbReference>
<dbReference type="Pfam" id="PF07691">
    <property type="entry name" value="PA14"/>
    <property type="match status" value="1"/>
</dbReference>
<keyword evidence="5" id="KW-0325">Glycoprotein</keyword>
<feature type="chain" id="PRO_5030106641" evidence="7">
    <location>
        <begin position="25"/>
        <end position="494"/>
    </location>
</feature>
<evidence type="ECO:0000256" key="2">
    <source>
        <dbReference type="ARBA" id="ARBA00022729"/>
    </source>
</evidence>
<dbReference type="AlphaFoldDB" id="A0A4Y6PXN7"/>
<keyword evidence="3" id="KW-0677">Repeat</keyword>
<dbReference type="Proteomes" id="UP000315995">
    <property type="component" value="Chromosome"/>
</dbReference>
<dbReference type="GO" id="GO:0005576">
    <property type="term" value="C:extracellular region"/>
    <property type="evidence" value="ECO:0007669"/>
    <property type="project" value="TreeGrafter"/>
</dbReference>
<dbReference type="PANTHER" id="PTHR31137">
    <property type="entry name" value="PROTEIN PSIB-RELATED-RELATED"/>
    <property type="match status" value="1"/>
</dbReference>
<evidence type="ECO:0000256" key="4">
    <source>
        <dbReference type="ARBA" id="ARBA00023157"/>
    </source>
</evidence>
<keyword evidence="2 7" id="KW-0732">Signal</keyword>
<evidence type="ECO:0000313" key="9">
    <source>
        <dbReference type="EMBL" id="QDG52757.1"/>
    </source>
</evidence>
<dbReference type="PANTHER" id="PTHR31137:SF5">
    <property type="entry name" value="PROTEIN PSIQ-RELATED"/>
    <property type="match status" value="1"/>
</dbReference>
<evidence type="ECO:0000256" key="6">
    <source>
        <dbReference type="SAM" id="MobiDB-lite"/>
    </source>
</evidence>
<evidence type="ECO:0000256" key="3">
    <source>
        <dbReference type="ARBA" id="ARBA00022737"/>
    </source>
</evidence>
<protein>
    <submittedName>
        <fullName evidence="9">DUF4215 domain-containing protein</fullName>
    </submittedName>
</protein>
<dbReference type="RefSeq" id="WP_141199222.1">
    <property type="nucleotide sequence ID" value="NZ_CP041186.1"/>
</dbReference>
<dbReference type="InterPro" id="IPR011874">
    <property type="entry name" value="Fibro_Slime"/>
</dbReference>
<keyword evidence="10" id="KW-1185">Reference proteome</keyword>
<dbReference type="InterPro" id="IPR011658">
    <property type="entry name" value="PA14_dom"/>
</dbReference>
<feature type="region of interest" description="Disordered" evidence="6">
    <location>
        <begin position="23"/>
        <end position="73"/>
    </location>
</feature>
<accession>A0A4Y6PXN7</accession>
<dbReference type="Pfam" id="PF13948">
    <property type="entry name" value="DUF4215"/>
    <property type="match status" value="2"/>
</dbReference>
<reference evidence="9 10" key="1">
    <citation type="submission" date="2019-06" db="EMBL/GenBank/DDBJ databases">
        <title>Persicimonas caeni gen. nov., sp. nov., a predatory bacterium isolated from solar saltern.</title>
        <authorList>
            <person name="Wang S."/>
        </authorList>
    </citation>
    <scope>NUCLEOTIDE SEQUENCE [LARGE SCALE GENOMIC DNA]</scope>
    <source>
        <strain evidence="9 10">YN101</strain>
    </source>
</reference>
<feature type="compositionally biased region" description="Acidic residues" evidence="6">
    <location>
        <begin position="41"/>
        <end position="65"/>
    </location>
</feature>
<dbReference type="NCBIfam" id="TIGR02148">
    <property type="entry name" value="Fibro_Slime"/>
    <property type="match status" value="1"/>
</dbReference>
<gene>
    <name evidence="9" type="ORF">FIV42_19020</name>
</gene>
<evidence type="ECO:0000259" key="8">
    <source>
        <dbReference type="PROSITE" id="PS51820"/>
    </source>
</evidence>
<organism evidence="9 10">
    <name type="scientific">Persicimonas caeni</name>
    <dbReference type="NCBI Taxonomy" id="2292766"/>
    <lineage>
        <taxon>Bacteria</taxon>
        <taxon>Deltaproteobacteria</taxon>
        <taxon>Bradymonadales</taxon>
        <taxon>Bradymonadaceae</taxon>
        <taxon>Persicimonas</taxon>
    </lineage>
</organism>
<evidence type="ECO:0000256" key="5">
    <source>
        <dbReference type="ARBA" id="ARBA00023180"/>
    </source>
</evidence>
<evidence type="ECO:0000256" key="1">
    <source>
        <dbReference type="ARBA" id="ARBA00008709"/>
    </source>
</evidence>
<dbReference type="PROSITE" id="PS51820">
    <property type="entry name" value="PA14"/>
    <property type="match status" value="1"/>
</dbReference>
<dbReference type="OrthoDB" id="9757642at2"/>
<proteinExistence type="inferred from homology"/>
<dbReference type="InterPro" id="IPR037524">
    <property type="entry name" value="PA14/GLEYA"/>
</dbReference>
<evidence type="ECO:0000256" key="7">
    <source>
        <dbReference type="SAM" id="SignalP"/>
    </source>
</evidence>
<dbReference type="InterPro" id="IPR051154">
    <property type="entry name" value="Prespore-cell_inducing_factor"/>
</dbReference>
<sequence length="494" mass="52355">MKASLRSLLVLLALVLLGLPTGCSDDTDGNRDTGTNLQEDGGSDADTTESDVETSDDSGPSEDAADTAPPPEICGDGLLVGDEACDDGNTDPNDGCDDNCEFEDGYACPTPGEACVETTCGDGLFGGGEECDDGNLIAGDGCDPLCREELIWDCEDGTCEPACGDGVTLYPIEECDDGNNTSGDGCSEDCTVEDDFTCTDFQDQTPETIEVPIVLRDFKGVGESGGHPDFERDVCGQLQGMVEDQLDADGKPVYTGAGCAESAESFAQWYRDVDGVNQTVVDTIGLTQRTDLDPSGRTYRFESGNFFPLTDRGFGNTPGQSLNFHFTSEFRSYFEYRGGETLEFTGDDDVWVFVNGRLAVDIGGIHGAENGSVALSDDTDPQTGQVYDDRFDIFEGGVYEIVVFQAERHTTQSNYRLTLSGFLNTGQSTCESDCVENCNPEAECGDGVLDTDAGEECDDGNKQWGDGCDGSCETEPGWVCEDGGSGGSNCIPAG</sequence>
<feature type="domain" description="PA14" evidence="8">
    <location>
        <begin position="271"/>
        <end position="433"/>
    </location>
</feature>